<protein>
    <submittedName>
        <fullName evidence="1">Uncharacterized protein</fullName>
    </submittedName>
</protein>
<reference evidence="1 2" key="1">
    <citation type="journal article" date="2022" name="bioRxiv">
        <title>The genome of the oomycete Peronosclerospora sorghi, a cosmopolitan pathogen of maize and sorghum, is inflated with dispersed pseudogenes.</title>
        <authorList>
            <person name="Fletcher K."/>
            <person name="Martin F."/>
            <person name="Isakeit T."/>
            <person name="Cavanaugh K."/>
            <person name="Magill C."/>
            <person name="Michelmore R."/>
        </authorList>
    </citation>
    <scope>NUCLEOTIDE SEQUENCE [LARGE SCALE GENOMIC DNA]</scope>
    <source>
        <strain evidence="1">P6</strain>
    </source>
</reference>
<evidence type="ECO:0000313" key="2">
    <source>
        <dbReference type="Proteomes" id="UP001163321"/>
    </source>
</evidence>
<comment type="caution">
    <text evidence="1">The sequence shown here is derived from an EMBL/GenBank/DDBJ whole genome shotgun (WGS) entry which is preliminary data.</text>
</comment>
<name>A0ACC0W9P8_9STRA</name>
<accession>A0ACC0W9P8</accession>
<dbReference type="EMBL" id="CM047582">
    <property type="protein sequence ID" value="KAI9914809.1"/>
    <property type="molecule type" value="Genomic_DNA"/>
</dbReference>
<gene>
    <name evidence="1" type="ORF">PsorP6_008031</name>
</gene>
<organism evidence="1 2">
    <name type="scientific">Peronosclerospora sorghi</name>
    <dbReference type="NCBI Taxonomy" id="230839"/>
    <lineage>
        <taxon>Eukaryota</taxon>
        <taxon>Sar</taxon>
        <taxon>Stramenopiles</taxon>
        <taxon>Oomycota</taxon>
        <taxon>Peronosporomycetes</taxon>
        <taxon>Peronosporales</taxon>
        <taxon>Peronosporaceae</taxon>
        <taxon>Peronosclerospora</taxon>
    </lineage>
</organism>
<keyword evidence="2" id="KW-1185">Reference proteome</keyword>
<evidence type="ECO:0000313" key="1">
    <source>
        <dbReference type="EMBL" id="KAI9914809.1"/>
    </source>
</evidence>
<dbReference type="Proteomes" id="UP001163321">
    <property type="component" value="Chromosome 3"/>
</dbReference>
<proteinExistence type="predicted"/>
<sequence>MFAELMSPKWLFLRSHQIEHAKQMINACRNGTLVPGHLTDSELWTLRQVYEATVHPQTGETVPTLFRLSAFVPVNIPICAGMLLASPTLGNTIFWQWINQSYNAGFNFANRNASSEQDNMTILSKKFIQ</sequence>